<proteinExistence type="predicted"/>
<feature type="domain" description="Enoyl reductase (ER)" evidence="1">
    <location>
        <begin position="13"/>
        <end position="329"/>
    </location>
</feature>
<dbReference type="Pfam" id="PF00107">
    <property type="entry name" value="ADH_zinc_N"/>
    <property type="match status" value="1"/>
</dbReference>
<reference evidence="2 3" key="1">
    <citation type="journal article" date="2014" name="Int. J. Syst. Evol. Microbiol.">
        <title>Complete genome sequence of Corynebacterium casei LMG S-19264T (=DSM 44701T), isolated from a smear-ripened cheese.</title>
        <authorList>
            <consortium name="US DOE Joint Genome Institute (JGI-PGF)"/>
            <person name="Walter F."/>
            <person name="Albersmeier A."/>
            <person name="Kalinowski J."/>
            <person name="Ruckert C."/>
        </authorList>
    </citation>
    <scope>NUCLEOTIDE SEQUENCE [LARGE SCALE GENOMIC DNA]</scope>
    <source>
        <strain evidence="2 3">NBRC 110095</strain>
    </source>
</reference>
<keyword evidence="3" id="KW-1185">Reference proteome</keyword>
<gene>
    <name evidence="2" type="ORF">GCM10007877_17570</name>
</gene>
<dbReference type="SUPFAM" id="SSF50129">
    <property type="entry name" value="GroES-like"/>
    <property type="match status" value="1"/>
</dbReference>
<dbReference type="SUPFAM" id="SSF51735">
    <property type="entry name" value="NAD(P)-binding Rossmann-fold domains"/>
    <property type="match status" value="1"/>
</dbReference>
<sequence>MNTNTVIKFHEVGEPEVLQYEQEAIKRPKNGEIRIKVEAIGVGFGECLYRRGWYIQETVLGGSLGNNAVGIVDAIGPDVTNVNVGQKISLIPSFQMNEFTVYSEYAIVPAFSAAPYFDSLSIEENASIWMQVSTAYGALIHYGNIDHSDTVLIHPSSGGVGIAAIQTAKKVGARVIATTRNPDKVNSLLDYGADHVIVTSTESISDGVNRITKDIGVSLVFNAMTGNVLNELVEVTKPGGRVIQYGGIGGEDTPLPFASVIGKGITIQGYTLYELTYEPSNLEKVISFVKEGVESGIYTANVGRVFDFSDMVNVHKYLEAGDMAGSVVVRVG</sequence>
<dbReference type="Gene3D" id="3.40.50.720">
    <property type="entry name" value="NAD(P)-binding Rossmann-like Domain"/>
    <property type="match status" value="1"/>
</dbReference>
<protein>
    <submittedName>
        <fullName evidence="2">NADPH:quinone reductase</fullName>
    </submittedName>
</protein>
<dbReference type="InterPro" id="IPR051397">
    <property type="entry name" value="Zn-ADH-like_protein"/>
</dbReference>
<dbReference type="Pfam" id="PF08240">
    <property type="entry name" value="ADH_N"/>
    <property type="match status" value="1"/>
</dbReference>
<dbReference type="InterPro" id="IPR013149">
    <property type="entry name" value="ADH-like_C"/>
</dbReference>
<dbReference type="Proteomes" id="UP001156870">
    <property type="component" value="Unassembled WGS sequence"/>
</dbReference>
<evidence type="ECO:0000313" key="2">
    <source>
        <dbReference type="EMBL" id="GLS26042.1"/>
    </source>
</evidence>
<dbReference type="PROSITE" id="PS01162">
    <property type="entry name" value="QOR_ZETA_CRYSTAL"/>
    <property type="match status" value="1"/>
</dbReference>
<dbReference type="GO" id="GO:0008270">
    <property type="term" value="F:zinc ion binding"/>
    <property type="evidence" value="ECO:0007669"/>
    <property type="project" value="InterPro"/>
</dbReference>
<comment type="caution">
    <text evidence="2">The sequence shown here is derived from an EMBL/GenBank/DDBJ whole genome shotgun (WGS) entry which is preliminary data.</text>
</comment>
<dbReference type="InterPro" id="IPR020843">
    <property type="entry name" value="ER"/>
</dbReference>
<organism evidence="2 3">
    <name type="scientific">Marinibactrum halimedae</name>
    <dbReference type="NCBI Taxonomy" id="1444977"/>
    <lineage>
        <taxon>Bacteria</taxon>
        <taxon>Pseudomonadati</taxon>
        <taxon>Pseudomonadota</taxon>
        <taxon>Gammaproteobacteria</taxon>
        <taxon>Cellvibrionales</taxon>
        <taxon>Cellvibrionaceae</taxon>
        <taxon>Marinibactrum</taxon>
    </lineage>
</organism>
<dbReference type="InterPro" id="IPR002364">
    <property type="entry name" value="Quin_OxRdtase/zeta-crystal_CS"/>
</dbReference>
<dbReference type="InterPro" id="IPR011032">
    <property type="entry name" value="GroES-like_sf"/>
</dbReference>
<accession>A0AA37T7H7</accession>
<dbReference type="RefSeq" id="WP_232595733.1">
    <property type="nucleotide sequence ID" value="NZ_BSPD01000038.1"/>
</dbReference>
<dbReference type="InterPro" id="IPR036291">
    <property type="entry name" value="NAD(P)-bd_dom_sf"/>
</dbReference>
<dbReference type="GO" id="GO:0016491">
    <property type="term" value="F:oxidoreductase activity"/>
    <property type="evidence" value="ECO:0007669"/>
    <property type="project" value="InterPro"/>
</dbReference>
<dbReference type="PANTHER" id="PTHR43677:SF4">
    <property type="entry name" value="QUINONE OXIDOREDUCTASE-LIKE PROTEIN 2"/>
    <property type="match status" value="1"/>
</dbReference>
<dbReference type="EMBL" id="BSPD01000038">
    <property type="protein sequence ID" value="GLS26042.1"/>
    <property type="molecule type" value="Genomic_DNA"/>
</dbReference>
<dbReference type="Gene3D" id="3.90.180.10">
    <property type="entry name" value="Medium-chain alcohol dehydrogenases, catalytic domain"/>
    <property type="match status" value="1"/>
</dbReference>
<dbReference type="SMART" id="SM00829">
    <property type="entry name" value="PKS_ER"/>
    <property type="match status" value="1"/>
</dbReference>
<evidence type="ECO:0000259" key="1">
    <source>
        <dbReference type="SMART" id="SM00829"/>
    </source>
</evidence>
<evidence type="ECO:0000313" key="3">
    <source>
        <dbReference type="Proteomes" id="UP001156870"/>
    </source>
</evidence>
<dbReference type="AlphaFoldDB" id="A0AA37T7H7"/>
<dbReference type="CDD" id="cd08268">
    <property type="entry name" value="MDR2"/>
    <property type="match status" value="1"/>
</dbReference>
<name>A0AA37T7H7_9GAMM</name>
<dbReference type="InterPro" id="IPR013154">
    <property type="entry name" value="ADH-like_N"/>
</dbReference>
<dbReference type="PANTHER" id="PTHR43677">
    <property type="entry name" value="SHORT-CHAIN DEHYDROGENASE/REDUCTASE"/>
    <property type="match status" value="1"/>
</dbReference>